<protein>
    <recommendedName>
        <fullName evidence="3">Portal protein</fullName>
    </recommendedName>
</protein>
<comment type="caution">
    <text evidence="1">The sequence shown here is derived from an EMBL/GenBank/DDBJ whole genome shotgun (WGS) entry which is preliminary data.</text>
</comment>
<dbReference type="InterPro" id="IPR009279">
    <property type="entry name" value="Portal_Mu"/>
</dbReference>
<gene>
    <name evidence="1" type="ORF">HLB09_00825</name>
</gene>
<sequence length="426" mass="46638">MEPAPPVVAAPTSEVGYALSSTSWWSALLEEETPELRWPQAVQVYDRMRKQDGQVRSVLRAVTMPLQRTRWYVDPNGADPAVVQLVAEDLGLPVGMGVPGEGAGPATTVPRSRDRFSWPQHLQEALLCLPFGHSFFEQVYRIDGQGRARLRKLAPRLPRTLSAINVASDGGLVSIEQQPPADRRGRVEKVVIPVDRLVAYVNEREGGDWRGTSMLRAAYKHWLIKDRLIRTQAQMIDRNGMGVPLYKAASALEEELTAGRKLATQWRSGLTAGAAVPADADLVLRGVEGDLPDAMAPIRYHDEQIGRTALGHFLNLGQQTGSWALGSTFADFFTLSLQTVAMQIADIANQHVVEDLVDLNFGPDAAVPLLRFDEIGSRNAATADAIKWLVDAGVVFPDRELEEFVRTTFGLPPKALPPAPTEGTTS</sequence>
<evidence type="ECO:0000313" key="2">
    <source>
        <dbReference type="Proteomes" id="UP000555552"/>
    </source>
</evidence>
<evidence type="ECO:0008006" key="3">
    <source>
        <dbReference type="Google" id="ProtNLM"/>
    </source>
</evidence>
<name>A0A849BF13_9ACTN</name>
<dbReference type="AlphaFoldDB" id="A0A849BF13"/>
<proteinExistence type="predicted"/>
<reference evidence="1 2" key="1">
    <citation type="submission" date="2020-05" db="EMBL/GenBank/DDBJ databases">
        <title>MicrobeNet Type strains.</title>
        <authorList>
            <person name="Nicholson A.C."/>
        </authorList>
    </citation>
    <scope>NUCLEOTIDE SEQUENCE [LARGE SCALE GENOMIC DNA]</scope>
    <source>
        <strain evidence="1 2">JCM 14547</strain>
    </source>
</reference>
<dbReference type="Pfam" id="PF06074">
    <property type="entry name" value="Portal_Mu"/>
    <property type="match status" value="1"/>
</dbReference>
<organism evidence="1 2">
    <name type="scientific">Pseudokineococcus marinus</name>
    <dbReference type="NCBI Taxonomy" id="351215"/>
    <lineage>
        <taxon>Bacteria</taxon>
        <taxon>Bacillati</taxon>
        <taxon>Actinomycetota</taxon>
        <taxon>Actinomycetes</taxon>
        <taxon>Kineosporiales</taxon>
        <taxon>Kineosporiaceae</taxon>
        <taxon>Pseudokineococcus</taxon>
    </lineage>
</organism>
<evidence type="ECO:0000313" key="1">
    <source>
        <dbReference type="EMBL" id="NNH21650.1"/>
    </source>
</evidence>
<dbReference type="EMBL" id="JABEMA010000004">
    <property type="protein sequence ID" value="NNH21650.1"/>
    <property type="molecule type" value="Genomic_DNA"/>
</dbReference>
<keyword evidence="2" id="KW-1185">Reference proteome</keyword>
<accession>A0A849BF13</accession>
<dbReference type="Proteomes" id="UP000555552">
    <property type="component" value="Unassembled WGS sequence"/>
</dbReference>